<dbReference type="InterPro" id="IPR036397">
    <property type="entry name" value="RNaseH_sf"/>
</dbReference>
<dbReference type="EMBL" id="CP060778">
    <property type="protein sequence ID" value="QQK46616.1"/>
    <property type="molecule type" value="Genomic_DNA"/>
</dbReference>
<proteinExistence type="predicted"/>
<dbReference type="CDD" id="cd13934">
    <property type="entry name" value="RNase_H_Dikarya_like"/>
    <property type="match status" value="1"/>
</dbReference>
<reference evidence="2 3" key="1">
    <citation type="submission" date="2020-08" db="EMBL/GenBank/DDBJ databases">
        <title>The completed genome sequence of the pathogenic ascomycete fungus Penicillium digitatum.</title>
        <authorList>
            <person name="Wang M."/>
        </authorList>
    </citation>
    <scope>NUCLEOTIDE SEQUENCE [LARGE SCALE GENOMIC DNA]</scope>
    <source>
        <strain evidence="2 3">PdW03</strain>
    </source>
</reference>
<dbReference type="OMA" id="NANRICP"/>
<sequence>MANHQVNPAYYFPGHGPPRLYTEFRVGSGRVFPTEFTPPCPDDTPQSLFPHCPKVTVTDRVHRFIRLNHDNRSVEDEFLIYTGATCFDSGRMNARAGCSFVYNNSTSGFARFPLEYKGPTGQQHTMTIDRAHIRAAIAALRYRDWAADDFSRLIIATDSEYLVEGITISMREWLHWNWMTHAGEPIRNRDLWECLLGEVEIWEESGMSVQFWQIPRESNIKADRHARHAAFMERHREFTDLDGIGTSSI</sequence>
<dbReference type="Pfam" id="PF00075">
    <property type="entry name" value="RNase_H"/>
    <property type="match status" value="1"/>
</dbReference>
<evidence type="ECO:0000259" key="1">
    <source>
        <dbReference type="PROSITE" id="PS50879"/>
    </source>
</evidence>
<dbReference type="InterPro" id="IPR012337">
    <property type="entry name" value="RNaseH-like_sf"/>
</dbReference>
<protein>
    <submittedName>
        <fullName evidence="2">Ribonuclease H-like domain</fullName>
    </submittedName>
</protein>
<dbReference type="AlphaFoldDB" id="A0A7T6XSY2"/>
<dbReference type="InterPro" id="IPR002156">
    <property type="entry name" value="RNaseH_domain"/>
</dbReference>
<dbReference type="RefSeq" id="XP_014535002.1">
    <property type="nucleotide sequence ID" value="XM_014679516.1"/>
</dbReference>
<name>A0A7T6XSY2_PENDI</name>
<organism evidence="2 3">
    <name type="scientific">Penicillium digitatum</name>
    <name type="common">Green mold</name>
    <dbReference type="NCBI Taxonomy" id="36651"/>
    <lineage>
        <taxon>Eukaryota</taxon>
        <taxon>Fungi</taxon>
        <taxon>Dikarya</taxon>
        <taxon>Ascomycota</taxon>
        <taxon>Pezizomycotina</taxon>
        <taxon>Eurotiomycetes</taxon>
        <taxon>Eurotiomycetidae</taxon>
        <taxon>Eurotiales</taxon>
        <taxon>Aspergillaceae</taxon>
        <taxon>Penicillium</taxon>
    </lineage>
</organism>
<feature type="domain" description="RNase H type-1" evidence="1">
    <location>
        <begin position="74"/>
        <end position="231"/>
    </location>
</feature>
<dbReference type="VEuPathDB" id="FungiDB:PDIP_40110"/>
<dbReference type="KEGG" id="pdp:PDIP_40110"/>
<dbReference type="PROSITE" id="PS50879">
    <property type="entry name" value="RNASE_H_1"/>
    <property type="match status" value="1"/>
</dbReference>
<evidence type="ECO:0000313" key="2">
    <source>
        <dbReference type="EMBL" id="QQK46616.1"/>
    </source>
</evidence>
<gene>
    <name evidence="2" type="ORF">Pdw03_1514</name>
</gene>
<dbReference type="GO" id="GO:0003676">
    <property type="term" value="F:nucleic acid binding"/>
    <property type="evidence" value="ECO:0007669"/>
    <property type="project" value="InterPro"/>
</dbReference>
<evidence type="ECO:0000313" key="3">
    <source>
        <dbReference type="Proteomes" id="UP000595662"/>
    </source>
</evidence>
<dbReference type="SUPFAM" id="SSF53098">
    <property type="entry name" value="Ribonuclease H-like"/>
    <property type="match status" value="1"/>
</dbReference>
<dbReference type="GO" id="GO:0004523">
    <property type="term" value="F:RNA-DNA hybrid ribonuclease activity"/>
    <property type="evidence" value="ECO:0007669"/>
    <property type="project" value="InterPro"/>
</dbReference>
<accession>A0A7T6XSY2</accession>
<dbReference type="GeneID" id="26232329"/>
<dbReference type="Proteomes" id="UP000595662">
    <property type="component" value="Chromosome 5"/>
</dbReference>
<dbReference type="Gene3D" id="3.30.420.10">
    <property type="entry name" value="Ribonuclease H-like superfamily/Ribonuclease H"/>
    <property type="match status" value="1"/>
</dbReference>